<dbReference type="PANTHER" id="PTHR37692:SF1">
    <property type="entry name" value="DUF420 DOMAIN-CONTAINING PROTEIN"/>
    <property type="match status" value="1"/>
</dbReference>
<organism evidence="2 3">
    <name type="scientific">Luteolibacter ambystomatis</name>
    <dbReference type="NCBI Taxonomy" id="2824561"/>
    <lineage>
        <taxon>Bacteria</taxon>
        <taxon>Pseudomonadati</taxon>
        <taxon>Verrucomicrobiota</taxon>
        <taxon>Verrucomicrobiia</taxon>
        <taxon>Verrucomicrobiales</taxon>
        <taxon>Verrucomicrobiaceae</taxon>
        <taxon>Luteolibacter</taxon>
    </lineage>
</organism>
<dbReference type="AlphaFoldDB" id="A0A975J118"/>
<dbReference type="KEGG" id="lamb:KBB96_04050"/>
<evidence type="ECO:0000256" key="1">
    <source>
        <dbReference type="SAM" id="Phobius"/>
    </source>
</evidence>
<feature type="transmembrane region" description="Helical" evidence="1">
    <location>
        <begin position="90"/>
        <end position="108"/>
    </location>
</feature>
<gene>
    <name evidence="2" type="ORF">KBB96_04050</name>
</gene>
<feature type="transmembrane region" description="Helical" evidence="1">
    <location>
        <begin position="59"/>
        <end position="78"/>
    </location>
</feature>
<protein>
    <submittedName>
        <fullName evidence="2">DUF420 domain-containing protein</fullName>
    </submittedName>
</protein>
<dbReference type="InterPro" id="IPR007352">
    <property type="entry name" value="DUF420"/>
</dbReference>
<feature type="transmembrane region" description="Helical" evidence="1">
    <location>
        <begin position="21"/>
        <end position="39"/>
    </location>
</feature>
<feature type="transmembrane region" description="Helical" evidence="1">
    <location>
        <begin position="166"/>
        <end position="185"/>
    </location>
</feature>
<keyword evidence="1" id="KW-1133">Transmembrane helix</keyword>
<sequence length="189" mass="21540">MNDERRQWLSRTPNEALSKKLGIVTWVLTAVVLILVGLMRRPELRIPLPDGFSFSFLPPVHALLNTLVAFSLIGALVAVKKGRIGLHRSFIFAAMGLSVVFLLCYVAYHFTTEETRYGGTGWMRGAYFFLLITHITLAGISLPFILFTFTAGWTNRFAAHRRLAKWVFPLWLYVAVTGPICWLMLRPYY</sequence>
<dbReference type="Pfam" id="PF04238">
    <property type="entry name" value="DUF420"/>
    <property type="match status" value="1"/>
</dbReference>
<keyword evidence="1" id="KW-0472">Membrane</keyword>
<dbReference type="PANTHER" id="PTHR37692">
    <property type="entry name" value="HYPOTHETICAL MEMBRANE SPANNING PROTEIN"/>
    <property type="match status" value="1"/>
</dbReference>
<dbReference type="EMBL" id="CP073100">
    <property type="protein sequence ID" value="QUE52066.1"/>
    <property type="molecule type" value="Genomic_DNA"/>
</dbReference>
<dbReference type="Proteomes" id="UP000676169">
    <property type="component" value="Chromosome"/>
</dbReference>
<proteinExistence type="predicted"/>
<reference evidence="2" key="1">
    <citation type="submission" date="2021-04" db="EMBL/GenBank/DDBJ databases">
        <title>Luteolibacter sp. 32A isolated from the skin of an Anderson's salamander (Ambystoma andersonii).</title>
        <authorList>
            <person name="Spergser J."/>
            <person name="Busse H.-J."/>
        </authorList>
    </citation>
    <scope>NUCLEOTIDE SEQUENCE</scope>
    <source>
        <strain evidence="2">32A</strain>
    </source>
</reference>
<name>A0A975J118_9BACT</name>
<dbReference type="RefSeq" id="WP_211632576.1">
    <property type="nucleotide sequence ID" value="NZ_CP073100.1"/>
</dbReference>
<keyword evidence="1" id="KW-0812">Transmembrane</keyword>
<keyword evidence="3" id="KW-1185">Reference proteome</keyword>
<feature type="transmembrane region" description="Helical" evidence="1">
    <location>
        <begin position="128"/>
        <end position="154"/>
    </location>
</feature>
<evidence type="ECO:0000313" key="2">
    <source>
        <dbReference type="EMBL" id="QUE52066.1"/>
    </source>
</evidence>
<evidence type="ECO:0000313" key="3">
    <source>
        <dbReference type="Proteomes" id="UP000676169"/>
    </source>
</evidence>
<accession>A0A975J118</accession>